<dbReference type="Gene3D" id="3.10.50.40">
    <property type="match status" value="1"/>
</dbReference>
<dbReference type="PANTHER" id="PTHR47245">
    <property type="entry name" value="PEPTIDYLPROLYL ISOMERASE"/>
    <property type="match status" value="1"/>
</dbReference>
<evidence type="ECO:0000313" key="7">
    <source>
        <dbReference type="EMBL" id="EQD29450.1"/>
    </source>
</evidence>
<sequence length="98" mass="10865">MMIFGVTMADKIRCAHILVEKESVAKQVLDRLNSGEDFAKLAEEYSIDGSRRRGGDLGLFGRGIMVKEFESAAFSLKPGEVSGIVRTQFGYHIIKRLA</sequence>
<feature type="domain" description="PpiC" evidence="6">
    <location>
        <begin position="9"/>
        <end position="98"/>
    </location>
</feature>
<dbReference type="InterPro" id="IPR046357">
    <property type="entry name" value="PPIase_dom_sf"/>
</dbReference>
<dbReference type="InterPro" id="IPR023058">
    <property type="entry name" value="PPIase_PpiC_CS"/>
</dbReference>
<evidence type="ECO:0000256" key="1">
    <source>
        <dbReference type="ARBA" id="ARBA00000971"/>
    </source>
</evidence>
<evidence type="ECO:0000256" key="4">
    <source>
        <dbReference type="ARBA" id="ARBA00023110"/>
    </source>
</evidence>
<dbReference type="PROSITE" id="PS01096">
    <property type="entry name" value="PPIC_PPIASE_1"/>
    <property type="match status" value="1"/>
</dbReference>
<dbReference type="EMBL" id="AUZZ01010507">
    <property type="protein sequence ID" value="EQD29450.1"/>
    <property type="molecule type" value="Genomic_DNA"/>
</dbReference>
<reference evidence="7" key="2">
    <citation type="journal article" date="2014" name="ISME J.">
        <title>Microbial stratification in low pH oxic and suboxic macroscopic growths along an acid mine drainage.</title>
        <authorList>
            <person name="Mendez-Garcia C."/>
            <person name="Mesa V."/>
            <person name="Sprenger R.R."/>
            <person name="Richter M."/>
            <person name="Diez M.S."/>
            <person name="Solano J."/>
            <person name="Bargiela R."/>
            <person name="Golyshina O.V."/>
            <person name="Manteca A."/>
            <person name="Ramos J.L."/>
            <person name="Gallego J.R."/>
            <person name="Llorente I."/>
            <person name="Martins Dos Santos V.A."/>
            <person name="Jensen O.N."/>
            <person name="Pelaez A.I."/>
            <person name="Sanchez J."/>
            <person name="Ferrer M."/>
        </authorList>
    </citation>
    <scope>NUCLEOTIDE SEQUENCE</scope>
</reference>
<keyword evidence="4" id="KW-0697">Rotamase</keyword>
<evidence type="ECO:0000256" key="3">
    <source>
        <dbReference type="ARBA" id="ARBA00022729"/>
    </source>
</evidence>
<comment type="caution">
    <text evidence="7">The sequence shown here is derived from an EMBL/GenBank/DDBJ whole genome shotgun (WGS) entry which is preliminary data.</text>
</comment>
<accession>T0ZHZ2</accession>
<dbReference type="Pfam" id="PF00639">
    <property type="entry name" value="Rotamase"/>
    <property type="match status" value="1"/>
</dbReference>
<organism evidence="7">
    <name type="scientific">mine drainage metagenome</name>
    <dbReference type="NCBI Taxonomy" id="410659"/>
    <lineage>
        <taxon>unclassified sequences</taxon>
        <taxon>metagenomes</taxon>
        <taxon>ecological metagenomes</taxon>
    </lineage>
</organism>
<gene>
    <name evidence="7" type="ORF">B2A_14464</name>
</gene>
<dbReference type="AlphaFoldDB" id="T0ZHZ2"/>
<dbReference type="InterPro" id="IPR000297">
    <property type="entry name" value="PPIase_PpiC"/>
</dbReference>
<proteinExistence type="predicted"/>
<evidence type="ECO:0000256" key="5">
    <source>
        <dbReference type="ARBA" id="ARBA00023235"/>
    </source>
</evidence>
<evidence type="ECO:0000256" key="2">
    <source>
        <dbReference type="ARBA" id="ARBA00013194"/>
    </source>
</evidence>
<dbReference type="InterPro" id="IPR050245">
    <property type="entry name" value="PrsA_foldase"/>
</dbReference>
<reference evidence="7" key="1">
    <citation type="submission" date="2013-08" db="EMBL/GenBank/DDBJ databases">
        <authorList>
            <person name="Mendez C."/>
            <person name="Richter M."/>
            <person name="Ferrer M."/>
            <person name="Sanchez J."/>
        </authorList>
    </citation>
    <scope>NUCLEOTIDE SEQUENCE</scope>
</reference>
<keyword evidence="5 7" id="KW-0413">Isomerase</keyword>
<dbReference type="PANTHER" id="PTHR47245:SF1">
    <property type="entry name" value="FOLDASE PROTEIN PRSA"/>
    <property type="match status" value="1"/>
</dbReference>
<name>T0ZHZ2_9ZZZZ</name>
<dbReference type="PROSITE" id="PS50198">
    <property type="entry name" value="PPIC_PPIASE_2"/>
    <property type="match status" value="1"/>
</dbReference>
<comment type="catalytic activity">
    <reaction evidence="1">
        <text>[protein]-peptidylproline (omega=180) = [protein]-peptidylproline (omega=0)</text>
        <dbReference type="Rhea" id="RHEA:16237"/>
        <dbReference type="Rhea" id="RHEA-COMP:10747"/>
        <dbReference type="Rhea" id="RHEA-COMP:10748"/>
        <dbReference type="ChEBI" id="CHEBI:83833"/>
        <dbReference type="ChEBI" id="CHEBI:83834"/>
        <dbReference type="EC" id="5.2.1.8"/>
    </reaction>
</comment>
<protein>
    <recommendedName>
        <fullName evidence="2">peptidylprolyl isomerase</fullName>
        <ecNumber evidence="2">5.2.1.8</ecNumber>
    </recommendedName>
</protein>
<keyword evidence="3" id="KW-0732">Signal</keyword>
<dbReference type="EC" id="5.2.1.8" evidence="2"/>
<dbReference type="SUPFAM" id="SSF54534">
    <property type="entry name" value="FKBP-like"/>
    <property type="match status" value="1"/>
</dbReference>
<dbReference type="GO" id="GO:0003755">
    <property type="term" value="F:peptidyl-prolyl cis-trans isomerase activity"/>
    <property type="evidence" value="ECO:0007669"/>
    <property type="project" value="UniProtKB-KW"/>
</dbReference>
<evidence type="ECO:0000259" key="6">
    <source>
        <dbReference type="PROSITE" id="PS50198"/>
    </source>
</evidence>